<dbReference type="EMBL" id="JBIBEG010000004">
    <property type="protein sequence ID" value="MFF5897466.1"/>
    <property type="molecule type" value="Genomic_DNA"/>
</dbReference>
<accession>A0ABW6X7K7</accession>
<reference evidence="1 2" key="1">
    <citation type="submission" date="2024-10" db="EMBL/GenBank/DDBJ databases">
        <title>The Natural Products Discovery Center: Release of the First 8490 Sequenced Strains for Exploring Actinobacteria Biosynthetic Diversity.</title>
        <authorList>
            <person name="Kalkreuter E."/>
            <person name="Kautsar S.A."/>
            <person name="Yang D."/>
            <person name="Bader C.D."/>
            <person name="Teijaro C.N."/>
            <person name="Fluegel L."/>
            <person name="Davis C.M."/>
            <person name="Simpson J.R."/>
            <person name="Lauterbach L."/>
            <person name="Steele A.D."/>
            <person name="Gui C."/>
            <person name="Meng S."/>
            <person name="Li G."/>
            <person name="Viehrig K."/>
            <person name="Ye F."/>
            <person name="Su P."/>
            <person name="Kiefer A.F."/>
            <person name="Nichols A."/>
            <person name="Cepeda A.J."/>
            <person name="Yan W."/>
            <person name="Fan B."/>
            <person name="Jiang Y."/>
            <person name="Adhikari A."/>
            <person name="Zheng C.-J."/>
            <person name="Schuster L."/>
            <person name="Cowan T.M."/>
            <person name="Smanski M.J."/>
            <person name="Chevrette M.G."/>
            <person name="De Carvalho L.P.S."/>
            <person name="Shen B."/>
        </authorList>
    </citation>
    <scope>NUCLEOTIDE SEQUENCE [LARGE SCALE GENOMIC DNA]</scope>
    <source>
        <strain evidence="1 2">NPDC012540</strain>
    </source>
</reference>
<dbReference type="Proteomes" id="UP001602322">
    <property type="component" value="Unassembled WGS sequence"/>
</dbReference>
<evidence type="ECO:0008006" key="3">
    <source>
        <dbReference type="Google" id="ProtNLM"/>
    </source>
</evidence>
<comment type="caution">
    <text evidence="1">The sequence shown here is derived from an EMBL/GenBank/DDBJ whole genome shotgun (WGS) entry which is preliminary data.</text>
</comment>
<keyword evidence="2" id="KW-1185">Reference proteome</keyword>
<evidence type="ECO:0000313" key="1">
    <source>
        <dbReference type="EMBL" id="MFF5897466.1"/>
    </source>
</evidence>
<gene>
    <name evidence="1" type="ORF">ACFY8O_16235</name>
</gene>
<evidence type="ECO:0000313" key="2">
    <source>
        <dbReference type="Proteomes" id="UP001602322"/>
    </source>
</evidence>
<name>A0ABW6X7K7_9ACTN</name>
<sequence>MAVTLPLAGCVATDDSADGAGSKERATAAIEAARAYQQAQLDHDWQAACEATTERMRRSRGMDSIAECVEAVAAPKPGDNRDARMSTSEAIEVPAFGPHPAGIGVGVTVDSKRLAMVVQVALRLVPDERGTWLVDQAVNLFETESADSKAVRTALEGE</sequence>
<organism evidence="1 2">
    <name type="scientific">Streptomyces argenteolus</name>
    <dbReference type="NCBI Taxonomy" id="67274"/>
    <lineage>
        <taxon>Bacteria</taxon>
        <taxon>Bacillati</taxon>
        <taxon>Actinomycetota</taxon>
        <taxon>Actinomycetes</taxon>
        <taxon>Kitasatosporales</taxon>
        <taxon>Streptomycetaceae</taxon>
        <taxon>Streptomyces</taxon>
    </lineage>
</organism>
<protein>
    <recommendedName>
        <fullName evidence="3">Lipoprotein</fullName>
    </recommendedName>
</protein>
<dbReference type="RefSeq" id="WP_387902628.1">
    <property type="nucleotide sequence ID" value="NZ_JBIBEG010000004.1"/>
</dbReference>
<proteinExistence type="predicted"/>